<comment type="caution">
    <text evidence="2">The sequence shown here is derived from an EMBL/GenBank/DDBJ whole genome shotgun (WGS) entry which is preliminary data.</text>
</comment>
<dbReference type="Gene3D" id="3.40.50.300">
    <property type="entry name" value="P-loop containing nucleotide triphosphate hydrolases"/>
    <property type="match status" value="2"/>
</dbReference>
<dbReference type="PANTHER" id="PTHR43581">
    <property type="entry name" value="ATP/GTP PHOSPHATASE"/>
    <property type="match status" value="1"/>
</dbReference>
<reference evidence="2 3" key="1">
    <citation type="journal article" date="2013" name="Antonie Van Leeuwenhoek">
        <title>Sphingomonas ginsenosidivorax sp. nov., with the ability to transform ginsenosides.</title>
        <authorList>
            <person name="Jin X.F."/>
            <person name="Kim J.K."/>
            <person name="Liu Q.M."/>
            <person name="Kang M.S."/>
            <person name="He D."/>
            <person name="Jin F.X."/>
            <person name="Kim S.C."/>
            <person name="Im W.T."/>
        </authorList>
    </citation>
    <scope>NUCLEOTIDE SEQUENCE [LARGE SCALE GENOMIC DNA]</scope>
    <source>
        <strain evidence="2 3">KHI67</strain>
    </source>
</reference>
<dbReference type="Pfam" id="PF13304">
    <property type="entry name" value="AAA_21"/>
    <property type="match status" value="1"/>
</dbReference>
<name>A0A5C6UJB6_9SPHN</name>
<organism evidence="2 3">
    <name type="scientific">Sphingomonas ginsenosidivorax</name>
    <dbReference type="NCBI Taxonomy" id="862135"/>
    <lineage>
        <taxon>Bacteria</taxon>
        <taxon>Pseudomonadati</taxon>
        <taxon>Pseudomonadota</taxon>
        <taxon>Alphaproteobacteria</taxon>
        <taxon>Sphingomonadales</taxon>
        <taxon>Sphingomonadaceae</taxon>
        <taxon>Sphingomonas</taxon>
    </lineage>
</organism>
<dbReference type="InterPro" id="IPR003959">
    <property type="entry name" value="ATPase_AAA_core"/>
</dbReference>
<dbReference type="GO" id="GO:0005524">
    <property type="term" value="F:ATP binding"/>
    <property type="evidence" value="ECO:0007669"/>
    <property type="project" value="InterPro"/>
</dbReference>
<dbReference type="PANTHER" id="PTHR43581:SF4">
    <property type="entry name" value="ATP_GTP PHOSPHATASE"/>
    <property type="match status" value="1"/>
</dbReference>
<feature type="domain" description="ATPase AAA-type core" evidence="1">
    <location>
        <begin position="39"/>
        <end position="336"/>
    </location>
</feature>
<dbReference type="AlphaFoldDB" id="A0A5C6UJB6"/>
<dbReference type="SUPFAM" id="SSF52540">
    <property type="entry name" value="P-loop containing nucleoside triphosphate hydrolases"/>
    <property type="match status" value="1"/>
</dbReference>
<proteinExistence type="predicted"/>
<gene>
    <name evidence="2" type="ORF">FSB78_15165</name>
</gene>
<dbReference type="EMBL" id="VOQR01000001">
    <property type="protein sequence ID" value="TXC72135.1"/>
    <property type="molecule type" value="Genomic_DNA"/>
</dbReference>
<dbReference type="Proteomes" id="UP000321250">
    <property type="component" value="Unassembled WGS sequence"/>
</dbReference>
<evidence type="ECO:0000259" key="1">
    <source>
        <dbReference type="Pfam" id="PF13304"/>
    </source>
</evidence>
<evidence type="ECO:0000313" key="2">
    <source>
        <dbReference type="EMBL" id="TXC72135.1"/>
    </source>
</evidence>
<protein>
    <submittedName>
        <fullName evidence="2">AAA family ATPase</fullName>
    </submittedName>
</protein>
<dbReference type="GO" id="GO:0016887">
    <property type="term" value="F:ATP hydrolysis activity"/>
    <property type="evidence" value="ECO:0007669"/>
    <property type="project" value="InterPro"/>
</dbReference>
<evidence type="ECO:0000313" key="3">
    <source>
        <dbReference type="Proteomes" id="UP000321250"/>
    </source>
</evidence>
<sequence>MMQPTCRRRIGGTMAAIRQVEVSNFRGVRKAIWAPLPGLNAVIGAGDTGKSTLLDAIELALAPRRNLTFSDADFWQLDVTKQIDLRVTIGDLPDVLLDIDRYGIIHRGWNAATRLLSDEPGAGLEDVITVRLTIDQDLEPRWSLYSDRADADGTTREMPPAERKKLAPTRLGVYANHHLAWGNRSILNKLAEIPSGAGGALADAARKARAEFGTAALTQVQDALDIVHAVAEKAGISGALEATALLDAHGISFSGGTIALHDKDGVPLRNLGVGSSRLLIAGLQAAAGEASPFVLVDEVEHGLEPHRIIRLLHTLGSKETAPMRQVFLTTHSAVVVRELSAGQLWRAADDGSGGVVMSRTDGGVESQKTLRACAEAFLAPQVIVCEGPTEIGLLRGLDVHRDETGQPTLAAMGAAFADGNGDNMINRAYAFADLGYRTALLRDCDKPFTTAQLGKLATAGVMQFHWDEGLSTEQALCLSLPDDEIEKLVEVAVEECGKDKVNSDLRVQSATLNADMFSTLIGFGLDERRHLGAAAKKGGWFKNVTLGERVGREVLAPALDRCTGTMPGIIDDLRTWAAA</sequence>
<keyword evidence="3" id="KW-1185">Reference proteome</keyword>
<dbReference type="InterPro" id="IPR051396">
    <property type="entry name" value="Bact_Antivir_Def_Nuclease"/>
</dbReference>
<accession>A0A5C6UJB6</accession>
<dbReference type="InterPro" id="IPR027417">
    <property type="entry name" value="P-loop_NTPase"/>
</dbReference>